<evidence type="ECO:0000313" key="2">
    <source>
        <dbReference type="Proteomes" id="UP000050640"/>
    </source>
</evidence>
<accession>A0A0R3RWB0</accession>
<proteinExistence type="predicted"/>
<feature type="compositionally biased region" description="Polar residues" evidence="1">
    <location>
        <begin position="330"/>
        <end position="341"/>
    </location>
</feature>
<dbReference type="Proteomes" id="UP000050640">
    <property type="component" value="Unplaced"/>
</dbReference>
<feature type="compositionally biased region" description="Polar residues" evidence="1">
    <location>
        <begin position="391"/>
        <end position="410"/>
    </location>
</feature>
<feature type="compositionally biased region" description="Basic and acidic residues" evidence="1">
    <location>
        <begin position="377"/>
        <end position="390"/>
    </location>
</feature>
<feature type="compositionally biased region" description="Basic and acidic residues" evidence="1">
    <location>
        <begin position="134"/>
        <end position="157"/>
    </location>
</feature>
<sequence length="430" mass="46707">MEEDIGSREASRDRLMRGTFAFGSSTPRILSHLSGITREYCDDRINPQVGRRSYTTPTFPTPRSKTAGASMNAQMRRTDGITQKPGGSVLSKSTSRVLSTSYHSKDGNEEFMNSVKKKLEAQNEKARPIKKITATKEKQAKSEKANGGKTSVEKESAKTGLPEASSEKLSSMPAGFGNEGEKFALIKEAKSEAAGKQLQIAASVVKDETKLPLAELPSAKKIVGKKVTENNSNTKTSEEESGTTHILRVEESKGREIDGSTQSKSTGQYHSTDTFAIISKTDPTETDAKANFNSKNETGQEFAVSSESKKREPSPSTAHIDSDTLLRKQPSATDKTFSLPNEESELKNEFHKKNSEDEHNKGEGGGTIPETSISFGSEHDDKLPKTKESITENSGQGSNSAASFNVQSQHASDEQKIIYNHSYFPGAPIS</sequence>
<feature type="compositionally biased region" description="Basic and acidic residues" evidence="1">
    <location>
        <begin position="344"/>
        <end position="362"/>
    </location>
</feature>
<name>A0A0R3RWB0_9BILA</name>
<dbReference type="STRING" id="1147741.A0A0R3RWB0"/>
<feature type="compositionally biased region" description="Basic and acidic residues" evidence="1">
    <location>
        <begin position="117"/>
        <end position="127"/>
    </location>
</feature>
<keyword evidence="2" id="KW-1185">Reference proteome</keyword>
<protein>
    <submittedName>
        <fullName evidence="3">Uncharacterized protein</fullName>
    </submittedName>
</protein>
<feature type="compositionally biased region" description="Polar residues" evidence="1">
    <location>
        <begin position="53"/>
        <end position="75"/>
    </location>
</feature>
<feature type="compositionally biased region" description="Polar residues" evidence="1">
    <location>
        <begin position="90"/>
        <end position="102"/>
    </location>
</feature>
<evidence type="ECO:0000256" key="1">
    <source>
        <dbReference type="SAM" id="MobiDB-lite"/>
    </source>
</evidence>
<feature type="compositionally biased region" description="Basic and acidic residues" evidence="1">
    <location>
        <begin position="247"/>
        <end position="258"/>
    </location>
</feature>
<reference evidence="3" key="1">
    <citation type="submission" date="2017-02" db="UniProtKB">
        <authorList>
            <consortium name="WormBaseParasite"/>
        </authorList>
    </citation>
    <scope>IDENTIFICATION</scope>
</reference>
<feature type="region of interest" description="Disordered" evidence="1">
    <location>
        <begin position="225"/>
        <end position="430"/>
    </location>
</feature>
<organism evidence="2 3">
    <name type="scientific">Elaeophora elaphi</name>
    <dbReference type="NCBI Taxonomy" id="1147741"/>
    <lineage>
        <taxon>Eukaryota</taxon>
        <taxon>Metazoa</taxon>
        <taxon>Ecdysozoa</taxon>
        <taxon>Nematoda</taxon>
        <taxon>Chromadorea</taxon>
        <taxon>Rhabditida</taxon>
        <taxon>Spirurina</taxon>
        <taxon>Spiruromorpha</taxon>
        <taxon>Filarioidea</taxon>
        <taxon>Onchocercidae</taxon>
        <taxon>Elaeophora</taxon>
    </lineage>
</organism>
<dbReference type="WBParaSite" id="EEL_0000643901-mRNA-1">
    <property type="protein sequence ID" value="EEL_0000643901-mRNA-1"/>
    <property type="gene ID" value="EEL_0000643901"/>
</dbReference>
<feature type="region of interest" description="Disordered" evidence="1">
    <location>
        <begin position="47"/>
        <end position="175"/>
    </location>
</feature>
<feature type="compositionally biased region" description="Polar residues" evidence="1">
    <location>
        <begin position="259"/>
        <end position="274"/>
    </location>
</feature>
<evidence type="ECO:0000313" key="3">
    <source>
        <dbReference type="WBParaSite" id="EEL_0000643901-mRNA-1"/>
    </source>
</evidence>
<dbReference type="AlphaFoldDB" id="A0A0R3RWB0"/>